<name>A0ABU8MMB0_9PSEU</name>
<dbReference type="PANTHER" id="PTHR43123:SF1">
    <property type="entry name" value="POLYSACCHARIDE DEACETYLASE-RELATED"/>
    <property type="match status" value="1"/>
</dbReference>
<feature type="region of interest" description="Disordered" evidence="1">
    <location>
        <begin position="1"/>
        <end position="37"/>
    </location>
</feature>
<dbReference type="Proteomes" id="UP001385809">
    <property type="component" value="Unassembled WGS sequence"/>
</dbReference>
<keyword evidence="4" id="KW-1185">Reference proteome</keyword>
<comment type="caution">
    <text evidence="3">The sequence shown here is derived from an EMBL/GenBank/DDBJ whole genome shotgun (WGS) entry which is preliminary data.</text>
</comment>
<protein>
    <submittedName>
        <fullName evidence="3">Polysaccharide deacetylase family protein</fullName>
    </submittedName>
</protein>
<dbReference type="EMBL" id="JBBEGN010000004">
    <property type="protein sequence ID" value="MEJ2868435.1"/>
    <property type="molecule type" value="Genomic_DNA"/>
</dbReference>
<feature type="domain" description="NodB homology" evidence="2">
    <location>
        <begin position="113"/>
        <end position="193"/>
    </location>
</feature>
<dbReference type="PANTHER" id="PTHR43123">
    <property type="entry name" value="POLYSACCHARIDE DEACETYLASE-RELATED"/>
    <property type="match status" value="1"/>
</dbReference>
<reference evidence="3 4" key="1">
    <citation type="submission" date="2024-03" db="EMBL/GenBank/DDBJ databases">
        <title>Actinomycetospora sp. OC33-EN08, a novel actinomycete isolated from wild orchid (Aerides multiflora).</title>
        <authorList>
            <person name="Suriyachadkun C."/>
        </authorList>
    </citation>
    <scope>NUCLEOTIDE SEQUENCE [LARGE SCALE GENOMIC DNA]</scope>
    <source>
        <strain evidence="3 4">OC33-EN08</strain>
    </source>
</reference>
<dbReference type="InterPro" id="IPR011330">
    <property type="entry name" value="Glyco_hydro/deAcase_b/a-brl"/>
</dbReference>
<dbReference type="InterPro" id="IPR002509">
    <property type="entry name" value="NODB_dom"/>
</dbReference>
<evidence type="ECO:0000259" key="2">
    <source>
        <dbReference type="Pfam" id="PF01522"/>
    </source>
</evidence>
<organism evidence="3 4">
    <name type="scientific">Actinomycetospora aurantiaca</name>
    <dbReference type="NCBI Taxonomy" id="3129233"/>
    <lineage>
        <taxon>Bacteria</taxon>
        <taxon>Bacillati</taxon>
        <taxon>Actinomycetota</taxon>
        <taxon>Actinomycetes</taxon>
        <taxon>Pseudonocardiales</taxon>
        <taxon>Pseudonocardiaceae</taxon>
        <taxon>Actinomycetospora</taxon>
    </lineage>
</organism>
<dbReference type="Pfam" id="PF01522">
    <property type="entry name" value="Polysacc_deac_1"/>
    <property type="match status" value="1"/>
</dbReference>
<dbReference type="RefSeq" id="WP_337695019.1">
    <property type="nucleotide sequence ID" value="NZ_JBBEGN010000004.1"/>
</dbReference>
<dbReference type="Gene3D" id="3.20.20.370">
    <property type="entry name" value="Glycoside hydrolase/deacetylase"/>
    <property type="match status" value="1"/>
</dbReference>
<evidence type="ECO:0000313" key="4">
    <source>
        <dbReference type="Proteomes" id="UP001385809"/>
    </source>
</evidence>
<evidence type="ECO:0000256" key="1">
    <source>
        <dbReference type="SAM" id="MobiDB-lite"/>
    </source>
</evidence>
<evidence type="ECO:0000313" key="3">
    <source>
        <dbReference type="EMBL" id="MEJ2868435.1"/>
    </source>
</evidence>
<dbReference type="InterPro" id="IPR020719">
    <property type="entry name" value="RNA3'_term_phos_cycl-like_CS"/>
</dbReference>
<sequence length="336" mass="37437">MDHPAGLPRPRPGPGQVRLRRVRHGRGPPGGGGVVAGPERDFVGHGPTAPLPRWPDGSLVAVNVVVNVEEGAEASWPDGEGNDGWGEYALPIDPAVRDLGTEGHYEFGSRVGIWRLVRLFERYDAPVTFGVCARALERNPPFAAWLRASGHDVLGHGYRWAEVTQMTEDEERADLEHAMRVLPELVGRPVRGWYVRSFPSERTRRLAAAHPELRYDSDAVNDELPYRTEVDGRPWLVVPYSKVHNDTRYFLPPTYATPRHFAESLIGAVDLLLEEARHGAGARLLTVGLHPRWSGQAARAVAVRDFLAWATQQPEVSLVHRQQVADWWDEQVPAQS</sequence>
<proteinExistence type="predicted"/>
<gene>
    <name evidence="3" type="ORF">WCD74_11720</name>
</gene>
<dbReference type="SUPFAM" id="SSF88713">
    <property type="entry name" value="Glycoside hydrolase/deacetylase"/>
    <property type="match status" value="1"/>
</dbReference>
<accession>A0ABU8MMB0</accession>
<dbReference type="PROSITE" id="PS01287">
    <property type="entry name" value="RTC"/>
    <property type="match status" value="1"/>
</dbReference>